<gene>
    <name evidence="1" type="ORF">ISO4_02654</name>
</gene>
<name>A0ABS0AKB6_9GAMM</name>
<keyword evidence="2" id="KW-1185">Reference proteome</keyword>
<comment type="caution">
    <text evidence="1">The sequence shown here is derived from an EMBL/GenBank/DDBJ whole genome shotgun (WGS) entry which is preliminary data.</text>
</comment>
<evidence type="ECO:0000313" key="2">
    <source>
        <dbReference type="Proteomes" id="UP000644441"/>
    </source>
</evidence>
<evidence type="ECO:0000313" key="1">
    <source>
        <dbReference type="EMBL" id="MBF5054052.1"/>
    </source>
</evidence>
<protein>
    <submittedName>
        <fullName evidence="1">Uncharacterized protein</fullName>
    </submittedName>
</protein>
<accession>A0ABS0AKB6</accession>
<dbReference type="RefSeq" id="WP_194856570.1">
    <property type="nucleotide sequence ID" value="NZ_ARXR01000029.1"/>
</dbReference>
<sequence length="322" mass="36433">MIPFHGNQYPGQGGHYESWFVRANAPYRRRALWIRYTQFIAADGGRRLGEIWAVWFDGEHQVAVKEEFPLAHCLVAADRLAVEIGDNRLEPGKLHGGASLAGHRIEWDLRYQGGQEPLLLLPEDRYRAGFPKAKSLVSRPAVRVSGQVRVDGDAMQLEHWPGSENHNWGKRHTDQYAWGQVAAFDGRPDAFLECATARVWFGPVPTPWLSLAVLRLDGRTYAFNRVGQALRSRGRYRFFQWRLECRAGDNQLRVDIDAPREAFTALTYYNPPGGDKTCLNSKLARARVSVIRSGHEEVLHSEHGAAFEILTDRDDHGVPISV</sequence>
<dbReference type="Proteomes" id="UP000644441">
    <property type="component" value="Unassembled WGS sequence"/>
</dbReference>
<dbReference type="SUPFAM" id="SSF159245">
    <property type="entry name" value="AttH-like"/>
    <property type="match status" value="1"/>
</dbReference>
<reference evidence="1 2" key="1">
    <citation type="submission" date="2012-09" db="EMBL/GenBank/DDBJ databases">
        <title>Genome Sequence of alkane-degrading Bacterium Alcanivorax venustensis ISO4.</title>
        <authorList>
            <person name="Lai Q."/>
            <person name="Shao Z."/>
        </authorList>
    </citation>
    <scope>NUCLEOTIDE SEQUENCE [LARGE SCALE GENOMIC DNA]</scope>
    <source>
        <strain evidence="1 2">ISO4</strain>
    </source>
</reference>
<dbReference type="EMBL" id="ARXR01000029">
    <property type="protein sequence ID" value="MBF5054052.1"/>
    <property type="molecule type" value="Genomic_DNA"/>
</dbReference>
<organism evidence="1 2">
    <name type="scientific">Alloalcanivorax venustensis ISO4</name>
    <dbReference type="NCBI Taxonomy" id="1177184"/>
    <lineage>
        <taxon>Bacteria</taxon>
        <taxon>Pseudomonadati</taxon>
        <taxon>Pseudomonadota</taxon>
        <taxon>Gammaproteobacteria</taxon>
        <taxon>Oceanospirillales</taxon>
        <taxon>Alcanivoracaceae</taxon>
        <taxon>Alloalcanivorax</taxon>
    </lineage>
</organism>
<proteinExistence type="predicted"/>